<dbReference type="AlphaFoldDB" id="A0AAV4IXE1"/>
<proteinExistence type="predicted"/>
<evidence type="ECO:0000256" key="3">
    <source>
        <dbReference type="ARBA" id="ARBA00022989"/>
    </source>
</evidence>
<dbReference type="InterPro" id="IPR050332">
    <property type="entry name" value="GPCR_2"/>
</dbReference>
<feature type="transmembrane region" description="Helical" evidence="5">
    <location>
        <begin position="142"/>
        <end position="161"/>
    </location>
</feature>
<organism evidence="7 8">
    <name type="scientific">Elysia marginata</name>
    <dbReference type="NCBI Taxonomy" id="1093978"/>
    <lineage>
        <taxon>Eukaryota</taxon>
        <taxon>Metazoa</taxon>
        <taxon>Spiralia</taxon>
        <taxon>Lophotrochozoa</taxon>
        <taxon>Mollusca</taxon>
        <taxon>Gastropoda</taxon>
        <taxon>Heterobranchia</taxon>
        <taxon>Euthyneura</taxon>
        <taxon>Panpulmonata</taxon>
        <taxon>Sacoglossa</taxon>
        <taxon>Placobranchoidea</taxon>
        <taxon>Plakobranchidae</taxon>
        <taxon>Elysia</taxon>
    </lineage>
</organism>
<dbReference type="InterPro" id="IPR000832">
    <property type="entry name" value="GPCR_2_secretin-like"/>
</dbReference>
<accession>A0AAV4IXE1</accession>
<dbReference type="InterPro" id="IPR017981">
    <property type="entry name" value="GPCR_2-like_7TM"/>
</dbReference>
<dbReference type="PANTHER" id="PTHR45620:SF42">
    <property type="entry name" value="G-PROTEIN COUPLED RECEPTOR SEB-2"/>
    <property type="match status" value="1"/>
</dbReference>
<feature type="transmembrane region" description="Helical" evidence="5">
    <location>
        <begin position="102"/>
        <end position="122"/>
    </location>
</feature>
<evidence type="ECO:0000313" key="7">
    <source>
        <dbReference type="EMBL" id="GFS15198.1"/>
    </source>
</evidence>
<dbReference type="EMBL" id="BMAT01009862">
    <property type="protein sequence ID" value="GFS15198.1"/>
    <property type="molecule type" value="Genomic_DNA"/>
</dbReference>
<keyword evidence="8" id="KW-1185">Reference proteome</keyword>
<dbReference type="GO" id="GO:0007166">
    <property type="term" value="P:cell surface receptor signaling pathway"/>
    <property type="evidence" value="ECO:0007669"/>
    <property type="project" value="InterPro"/>
</dbReference>
<feature type="domain" description="G-protein coupled receptors family 2 profile 2" evidence="6">
    <location>
        <begin position="1"/>
        <end position="183"/>
    </location>
</feature>
<dbReference type="Pfam" id="PF00002">
    <property type="entry name" value="7tm_2"/>
    <property type="match status" value="1"/>
</dbReference>
<keyword evidence="3 5" id="KW-1133">Transmembrane helix</keyword>
<dbReference type="PROSITE" id="PS50261">
    <property type="entry name" value="G_PROTEIN_RECEP_F2_4"/>
    <property type="match status" value="1"/>
</dbReference>
<name>A0AAV4IXE1_9GAST</name>
<evidence type="ECO:0000313" key="8">
    <source>
        <dbReference type="Proteomes" id="UP000762676"/>
    </source>
</evidence>
<dbReference type="PRINTS" id="PR00249">
    <property type="entry name" value="GPCRSECRETIN"/>
</dbReference>
<evidence type="ECO:0000256" key="2">
    <source>
        <dbReference type="ARBA" id="ARBA00022692"/>
    </source>
</evidence>
<dbReference type="GO" id="GO:0008528">
    <property type="term" value="F:G protein-coupled peptide receptor activity"/>
    <property type="evidence" value="ECO:0007669"/>
    <property type="project" value="TreeGrafter"/>
</dbReference>
<protein>
    <submittedName>
        <fullName evidence="7">Calcitonin receptor</fullName>
    </submittedName>
</protein>
<dbReference type="SUPFAM" id="SSF81321">
    <property type="entry name" value="Family A G protein-coupled receptor-like"/>
    <property type="match status" value="1"/>
</dbReference>
<comment type="caution">
    <text evidence="7">The sequence shown here is derived from an EMBL/GenBank/DDBJ whole genome shotgun (WGS) entry which is preliminary data.</text>
</comment>
<sequence>MNQKRLVVPGRNPYPANTVWCRYLHALAQYFSTTNFSWMCCEGLYLHIIMAHALHTSKKLIKCLIIGGWGVPLVLTAVYAAVRATISGSGKKCWIEEDSVQWIIAGPILASVVINICILINLVRLLMTKLQHVPDVQQGRKAVKATLILVPLFGLQFLVFPVRPAEDSPLHDVYLHFMALLMSLQVQSLIVRKWHQYRLMTSRKTRKNLGFTSSTYVDAYSVVDTTREAHKLSPDNATAAAGGGNVSDRFGDRSVHVINSNSYNKAGDNVEKLEMTSSHLLRKTCEHDRDQITTLTENKPD</sequence>
<dbReference type="GO" id="GO:0007188">
    <property type="term" value="P:adenylate cyclase-modulating G protein-coupled receptor signaling pathway"/>
    <property type="evidence" value="ECO:0007669"/>
    <property type="project" value="TreeGrafter"/>
</dbReference>
<keyword evidence="2 5" id="KW-0812">Transmembrane</keyword>
<dbReference type="Gene3D" id="1.20.1070.10">
    <property type="entry name" value="Rhodopsin 7-helix transmembrane proteins"/>
    <property type="match status" value="1"/>
</dbReference>
<comment type="subcellular location">
    <subcellularLocation>
        <location evidence="1">Membrane</location>
        <topology evidence="1">Multi-pass membrane protein</topology>
    </subcellularLocation>
</comment>
<feature type="transmembrane region" description="Helical" evidence="5">
    <location>
        <begin position="60"/>
        <end position="82"/>
    </location>
</feature>
<evidence type="ECO:0000259" key="6">
    <source>
        <dbReference type="PROSITE" id="PS50261"/>
    </source>
</evidence>
<gene>
    <name evidence="7" type="ORF">ElyMa_004926400</name>
</gene>
<evidence type="ECO:0000256" key="5">
    <source>
        <dbReference type="SAM" id="Phobius"/>
    </source>
</evidence>
<reference evidence="7 8" key="1">
    <citation type="journal article" date="2021" name="Elife">
        <title>Chloroplast acquisition without the gene transfer in kleptoplastic sea slugs, Plakobranchus ocellatus.</title>
        <authorList>
            <person name="Maeda T."/>
            <person name="Takahashi S."/>
            <person name="Yoshida T."/>
            <person name="Shimamura S."/>
            <person name="Takaki Y."/>
            <person name="Nagai Y."/>
            <person name="Toyoda A."/>
            <person name="Suzuki Y."/>
            <person name="Arimoto A."/>
            <person name="Ishii H."/>
            <person name="Satoh N."/>
            <person name="Nishiyama T."/>
            <person name="Hasebe M."/>
            <person name="Maruyama T."/>
            <person name="Minagawa J."/>
            <person name="Obokata J."/>
            <person name="Shigenobu S."/>
        </authorList>
    </citation>
    <scope>NUCLEOTIDE SEQUENCE [LARGE SCALE GENOMIC DNA]</scope>
</reference>
<keyword evidence="7" id="KW-0675">Receptor</keyword>
<feature type="transmembrane region" description="Helical" evidence="5">
    <location>
        <begin position="173"/>
        <end position="191"/>
    </location>
</feature>
<evidence type="ECO:0000256" key="4">
    <source>
        <dbReference type="ARBA" id="ARBA00023136"/>
    </source>
</evidence>
<dbReference type="Proteomes" id="UP000762676">
    <property type="component" value="Unassembled WGS sequence"/>
</dbReference>
<evidence type="ECO:0000256" key="1">
    <source>
        <dbReference type="ARBA" id="ARBA00004141"/>
    </source>
</evidence>
<keyword evidence="4 5" id="KW-0472">Membrane</keyword>
<dbReference type="GO" id="GO:0005886">
    <property type="term" value="C:plasma membrane"/>
    <property type="evidence" value="ECO:0007669"/>
    <property type="project" value="TreeGrafter"/>
</dbReference>
<dbReference type="PANTHER" id="PTHR45620">
    <property type="entry name" value="PDF RECEPTOR-LIKE PROTEIN-RELATED"/>
    <property type="match status" value="1"/>
</dbReference>